<gene>
    <name evidence="11" type="ORF">NIES267_60680</name>
</gene>
<evidence type="ECO:0000259" key="9">
    <source>
        <dbReference type="Pfam" id="PF07282"/>
    </source>
</evidence>
<dbReference type="Pfam" id="PF12323">
    <property type="entry name" value="HTH_OrfB_IS605"/>
    <property type="match status" value="1"/>
</dbReference>
<dbReference type="GO" id="GO:0032196">
    <property type="term" value="P:transposition"/>
    <property type="evidence" value="ECO:0007669"/>
    <property type="project" value="UniProtKB-KW"/>
</dbReference>
<dbReference type="GO" id="GO:0003677">
    <property type="term" value="F:DNA binding"/>
    <property type="evidence" value="ECO:0007669"/>
    <property type="project" value="UniProtKB-KW"/>
</dbReference>
<proteinExistence type="inferred from homology"/>
<dbReference type="InterPro" id="IPR001959">
    <property type="entry name" value="Transposase"/>
</dbReference>
<dbReference type="InterPro" id="IPR010095">
    <property type="entry name" value="Cas12f1-like_TNB"/>
</dbReference>
<dbReference type="Pfam" id="PF07282">
    <property type="entry name" value="Cas12f1-like_TNB"/>
    <property type="match status" value="1"/>
</dbReference>
<evidence type="ECO:0000256" key="5">
    <source>
        <dbReference type="ARBA" id="ARBA00022833"/>
    </source>
</evidence>
<keyword evidence="5" id="KW-0862">Zinc</keyword>
<evidence type="ECO:0000256" key="7">
    <source>
        <dbReference type="ARBA" id="ARBA00023172"/>
    </source>
</evidence>
<dbReference type="AlphaFoldDB" id="A0A1Z4LZL7"/>
<name>A0A1Z4LZL7_9CYAN</name>
<dbReference type="InterPro" id="IPR051399">
    <property type="entry name" value="RNA-guided_DNA_endo/Transpos"/>
</dbReference>
<evidence type="ECO:0000313" key="11">
    <source>
        <dbReference type="EMBL" id="BAY86558.1"/>
    </source>
</evidence>
<feature type="domain" description="Cas12f1-like TNB" evidence="9">
    <location>
        <begin position="295"/>
        <end position="362"/>
    </location>
</feature>
<evidence type="ECO:0000256" key="6">
    <source>
        <dbReference type="ARBA" id="ARBA00023125"/>
    </source>
</evidence>
<dbReference type="NCBIfam" id="TIGR01766">
    <property type="entry name" value="IS200/IS605 family accessory protein TnpB-like domain"/>
    <property type="match status" value="1"/>
</dbReference>
<evidence type="ECO:0000256" key="1">
    <source>
        <dbReference type="ARBA" id="ARBA00008761"/>
    </source>
</evidence>
<dbReference type="GO" id="GO:0046872">
    <property type="term" value="F:metal ion binding"/>
    <property type="evidence" value="ECO:0007669"/>
    <property type="project" value="UniProtKB-KW"/>
</dbReference>
<evidence type="ECO:0000259" key="10">
    <source>
        <dbReference type="Pfam" id="PF12323"/>
    </source>
</evidence>
<dbReference type="InterPro" id="IPR021027">
    <property type="entry name" value="Transposase_put_HTH"/>
</dbReference>
<organism evidence="11 12">
    <name type="scientific">Calothrix parasitica NIES-267</name>
    <dbReference type="NCBI Taxonomy" id="1973488"/>
    <lineage>
        <taxon>Bacteria</taxon>
        <taxon>Bacillati</taxon>
        <taxon>Cyanobacteriota</taxon>
        <taxon>Cyanophyceae</taxon>
        <taxon>Nostocales</taxon>
        <taxon>Calotrichaceae</taxon>
        <taxon>Calothrix</taxon>
    </lineage>
</organism>
<dbReference type="PANTHER" id="PTHR30405">
    <property type="entry name" value="TRANSPOSASE"/>
    <property type="match status" value="1"/>
</dbReference>
<comment type="similarity">
    <text evidence="2">In the N-terminal section; belongs to the transposase 2 family.</text>
</comment>
<dbReference type="PANTHER" id="PTHR30405:SF25">
    <property type="entry name" value="RNA-GUIDED DNA ENDONUCLEASE INSQ-RELATED"/>
    <property type="match status" value="1"/>
</dbReference>
<dbReference type="Pfam" id="PF01385">
    <property type="entry name" value="OrfB_IS605"/>
    <property type="match status" value="1"/>
</dbReference>
<sequence length="404" mass="45961">MKARYRYRIYPTDEQKLALSKLFGCVRVVWNDALAFCIEKYKSGHSKPKNAQLQKQFITQAKNREDRVWLKDVSNIALQQSLNDLDKAYSNFFSSCKGNRKGKPIKPPKFKKRKARQSARFRKGGFKIYQQSVSIAKIGKLKIIWSRVLPSEPSGVTVIKDAASRYFVSFVVEIQPSYLPKTSNSVGIDLGIATFATLDSGEKIDAPKPLKQLIHRLGKLSKKLSKKTVGSIRYERARKILAKLYAKLKDTRTDFLHKLSTRLIRENQTIVLEDLNVSGLIKNRKLSRAISDLGWRQFRTYLEAKAKKFGRECRVISRWEPTTKRCSCCGVIGGKKDLSVREWQCLFCNTFHDRDINAAKNIKVAGGHSETKNGRGGKRKTSAKEAASCETSTRPLFIQLELFG</sequence>
<dbReference type="GO" id="GO:0006310">
    <property type="term" value="P:DNA recombination"/>
    <property type="evidence" value="ECO:0007669"/>
    <property type="project" value="UniProtKB-KW"/>
</dbReference>
<evidence type="ECO:0000313" key="12">
    <source>
        <dbReference type="Proteomes" id="UP000218418"/>
    </source>
</evidence>
<evidence type="ECO:0000256" key="2">
    <source>
        <dbReference type="ARBA" id="ARBA00011044"/>
    </source>
</evidence>
<dbReference type="OrthoDB" id="443538at2"/>
<protein>
    <submittedName>
        <fullName evidence="11">Transposase</fullName>
    </submittedName>
</protein>
<evidence type="ECO:0000256" key="4">
    <source>
        <dbReference type="ARBA" id="ARBA00022723"/>
    </source>
</evidence>
<feature type="domain" description="Transposase putative helix-turn-helix" evidence="10">
    <location>
        <begin position="1"/>
        <end position="44"/>
    </location>
</feature>
<dbReference type="EMBL" id="AP018227">
    <property type="protein sequence ID" value="BAY86558.1"/>
    <property type="molecule type" value="Genomic_DNA"/>
</dbReference>
<keyword evidence="6" id="KW-0238">DNA-binding</keyword>
<keyword evidence="3" id="KW-0815">Transposition</keyword>
<accession>A0A1Z4LZL7</accession>
<evidence type="ECO:0000259" key="8">
    <source>
        <dbReference type="Pfam" id="PF01385"/>
    </source>
</evidence>
<feature type="domain" description="Probable transposase IS891/IS1136/IS1341" evidence="8">
    <location>
        <begin position="169"/>
        <end position="283"/>
    </location>
</feature>
<comment type="similarity">
    <text evidence="1">In the C-terminal section; belongs to the transposase 35 family.</text>
</comment>
<dbReference type="Proteomes" id="UP000218418">
    <property type="component" value="Chromosome"/>
</dbReference>
<evidence type="ECO:0000256" key="3">
    <source>
        <dbReference type="ARBA" id="ARBA00022578"/>
    </source>
</evidence>
<keyword evidence="7" id="KW-0233">DNA recombination</keyword>
<dbReference type="NCBIfam" id="NF040570">
    <property type="entry name" value="guided_TnpB"/>
    <property type="match status" value="1"/>
</dbReference>
<keyword evidence="12" id="KW-1185">Reference proteome</keyword>
<reference evidence="11 12" key="1">
    <citation type="submission" date="2017-06" db="EMBL/GenBank/DDBJ databases">
        <title>Genome sequencing of cyanobaciteial culture collection at National Institute for Environmental Studies (NIES).</title>
        <authorList>
            <person name="Hirose Y."/>
            <person name="Shimura Y."/>
            <person name="Fujisawa T."/>
            <person name="Nakamura Y."/>
            <person name="Kawachi M."/>
        </authorList>
    </citation>
    <scope>NUCLEOTIDE SEQUENCE [LARGE SCALE GENOMIC DNA]</scope>
    <source>
        <strain evidence="11 12">NIES-267</strain>
    </source>
</reference>
<keyword evidence="4" id="KW-0479">Metal-binding</keyword>